<dbReference type="EMBL" id="BJYT01000034">
    <property type="protein sequence ID" value="GEO11959.1"/>
    <property type="molecule type" value="Genomic_DNA"/>
</dbReference>
<dbReference type="SUPFAM" id="SSF46955">
    <property type="entry name" value="Putative DNA-binding domain"/>
    <property type="match status" value="1"/>
</dbReference>
<dbReference type="RefSeq" id="WP_246113310.1">
    <property type="nucleotide sequence ID" value="NZ_BJYT01000034.1"/>
</dbReference>
<dbReference type="AlphaFoldDB" id="A0A512BJ10"/>
<reference evidence="4 5" key="1">
    <citation type="submission" date="2019-07" db="EMBL/GenBank/DDBJ databases">
        <title>Whole genome shotgun sequence of Segetibacter aerophilus NBRC 106135.</title>
        <authorList>
            <person name="Hosoyama A."/>
            <person name="Uohara A."/>
            <person name="Ohji S."/>
            <person name="Ichikawa N."/>
        </authorList>
    </citation>
    <scope>NUCLEOTIDE SEQUENCE [LARGE SCALE GENOMIC DNA]</scope>
    <source>
        <strain evidence="4 5">NBRC 106135</strain>
    </source>
</reference>
<proteinExistence type="predicted"/>
<dbReference type="Pfam" id="PF13411">
    <property type="entry name" value="MerR_1"/>
    <property type="match status" value="1"/>
</dbReference>
<organism evidence="4 5">
    <name type="scientific">Segetibacter aerophilus</name>
    <dbReference type="NCBI Taxonomy" id="670293"/>
    <lineage>
        <taxon>Bacteria</taxon>
        <taxon>Pseudomonadati</taxon>
        <taxon>Bacteroidota</taxon>
        <taxon>Chitinophagia</taxon>
        <taxon>Chitinophagales</taxon>
        <taxon>Chitinophagaceae</taxon>
        <taxon>Segetibacter</taxon>
    </lineage>
</organism>
<evidence type="ECO:0000313" key="4">
    <source>
        <dbReference type="EMBL" id="GEO11959.1"/>
    </source>
</evidence>
<feature type="compositionally biased region" description="Basic and acidic residues" evidence="2">
    <location>
        <begin position="49"/>
        <end position="68"/>
    </location>
</feature>
<dbReference type="GO" id="GO:0003677">
    <property type="term" value="F:DNA binding"/>
    <property type="evidence" value="ECO:0007669"/>
    <property type="project" value="UniProtKB-KW"/>
</dbReference>
<dbReference type="PANTHER" id="PTHR30204">
    <property type="entry name" value="REDOX-CYCLING DRUG-SENSING TRANSCRIPTIONAL ACTIVATOR SOXR"/>
    <property type="match status" value="1"/>
</dbReference>
<gene>
    <name evidence="4" type="ORF">SAE01_44550</name>
</gene>
<keyword evidence="5" id="KW-1185">Reference proteome</keyword>
<comment type="caution">
    <text evidence="4">The sequence shown here is derived from an EMBL/GenBank/DDBJ whole genome shotgun (WGS) entry which is preliminary data.</text>
</comment>
<feature type="region of interest" description="Disordered" evidence="2">
    <location>
        <begin position="1"/>
        <end position="93"/>
    </location>
</feature>
<evidence type="ECO:0000313" key="5">
    <source>
        <dbReference type="Proteomes" id="UP000321513"/>
    </source>
</evidence>
<protein>
    <recommendedName>
        <fullName evidence="3">HTH merR-type domain-containing protein</fullName>
    </recommendedName>
</protein>
<dbReference type="GO" id="GO:0003700">
    <property type="term" value="F:DNA-binding transcription factor activity"/>
    <property type="evidence" value="ECO:0007669"/>
    <property type="project" value="InterPro"/>
</dbReference>
<dbReference type="CDD" id="cd04765">
    <property type="entry name" value="HTH_MlrA-like_sg2"/>
    <property type="match status" value="1"/>
</dbReference>
<dbReference type="PROSITE" id="PS50937">
    <property type="entry name" value="HTH_MERR_2"/>
    <property type="match status" value="1"/>
</dbReference>
<evidence type="ECO:0000256" key="1">
    <source>
        <dbReference type="ARBA" id="ARBA00023125"/>
    </source>
</evidence>
<feature type="compositionally biased region" description="Polar residues" evidence="2">
    <location>
        <begin position="78"/>
        <end position="88"/>
    </location>
</feature>
<dbReference type="SMART" id="SM00422">
    <property type="entry name" value="HTH_MERR"/>
    <property type="match status" value="1"/>
</dbReference>
<dbReference type="InterPro" id="IPR047057">
    <property type="entry name" value="MerR_fam"/>
</dbReference>
<sequence>MRQLDLFGSPIEKSPQEDKPAEKAVVAPKGEKGSNASNGPSPLYSKNALRSERLPREKAMLSKTKEQVGEEEAGEVSVPSSEPNSTPLFSLFDAPPTAITQDAATTTLEVIEEDFQEPEIETITNTFEERKELEDIAEETSTLDVLEAVSQIPEVLILEDEPKLSSEISIVAEPVVELKRRDELPKQKKPPVPELQRTGSVIFDDGKITVKIKNTSPFPAPLIKEKKEKIKKALQKRGRKSFKEIDAEVDLIEIPEDEILFQKQYYPISEVAKWFRVNTSLLRFWENEFDVLKPRKNRKGDRLFRPEDVKNLQLIYQLLRQRKYTIEGAKEYIKTNKKKADIQLQLTNTLQKFRGFLLDLKANLQP</sequence>
<dbReference type="Proteomes" id="UP000321513">
    <property type="component" value="Unassembled WGS sequence"/>
</dbReference>
<dbReference type="InterPro" id="IPR009061">
    <property type="entry name" value="DNA-bd_dom_put_sf"/>
</dbReference>
<dbReference type="PANTHER" id="PTHR30204:SF15">
    <property type="entry name" value="BLL5018 PROTEIN"/>
    <property type="match status" value="1"/>
</dbReference>
<evidence type="ECO:0000256" key="2">
    <source>
        <dbReference type="SAM" id="MobiDB-lite"/>
    </source>
</evidence>
<dbReference type="Gene3D" id="1.10.1660.10">
    <property type="match status" value="1"/>
</dbReference>
<keyword evidence="1" id="KW-0238">DNA-binding</keyword>
<accession>A0A512BJ10</accession>
<dbReference type="InterPro" id="IPR000551">
    <property type="entry name" value="MerR-type_HTH_dom"/>
</dbReference>
<evidence type="ECO:0000259" key="3">
    <source>
        <dbReference type="PROSITE" id="PS50937"/>
    </source>
</evidence>
<feature type="domain" description="HTH merR-type" evidence="3">
    <location>
        <begin position="265"/>
        <end position="335"/>
    </location>
</feature>
<name>A0A512BJ10_9BACT</name>